<dbReference type="Proteomes" id="UP000248326">
    <property type="component" value="Unassembled WGS sequence"/>
</dbReference>
<evidence type="ECO:0000256" key="1">
    <source>
        <dbReference type="SAM" id="Phobius"/>
    </source>
</evidence>
<reference evidence="2 3" key="1">
    <citation type="submission" date="2018-06" db="EMBL/GenBank/DDBJ databases">
        <title>Genomic Encyclopedia of Type Strains, Phase IV (KMG-IV): sequencing the most valuable type-strain genomes for metagenomic binning, comparative biology and taxonomic classification.</title>
        <authorList>
            <person name="Goeker M."/>
        </authorList>
    </citation>
    <scope>NUCLEOTIDE SEQUENCE [LARGE SCALE GENOMIC DNA]</scope>
    <source>
        <strain evidence="2 3">DSM 18048</strain>
    </source>
</reference>
<sequence length="141" mass="15615">MQRFGEAPAYSTRAAFQASLACLAASLPQGALSVFALDVKGVGAWFLLIFTVGLFLLGTLLLVRYFEARDGMTDLAPRTRLYDVRHERVAYLLGIVVTSASVLLDAWFALTVRWGWWHLLPLALAAWGTTLFVRLLTRRAG</sequence>
<dbReference type="RefSeq" id="WP_110888854.1">
    <property type="nucleotide sequence ID" value="NZ_QJSX01000027.1"/>
</dbReference>
<keyword evidence="1" id="KW-0812">Transmembrane</keyword>
<feature type="transmembrane region" description="Helical" evidence="1">
    <location>
        <begin position="43"/>
        <end position="63"/>
    </location>
</feature>
<feature type="transmembrane region" description="Helical" evidence="1">
    <location>
        <begin position="116"/>
        <end position="136"/>
    </location>
</feature>
<keyword evidence="1" id="KW-1133">Transmembrane helix</keyword>
<name>A0A318SC63_9DEIO</name>
<gene>
    <name evidence="2" type="ORF">DES52_12725</name>
</gene>
<dbReference type="AlphaFoldDB" id="A0A318SC63"/>
<dbReference type="OrthoDB" id="71539at2"/>
<evidence type="ECO:0000313" key="3">
    <source>
        <dbReference type="Proteomes" id="UP000248326"/>
    </source>
</evidence>
<protein>
    <submittedName>
        <fullName evidence="2">Uncharacterized protein</fullName>
    </submittedName>
</protein>
<keyword evidence="1" id="KW-0472">Membrane</keyword>
<evidence type="ECO:0000313" key="2">
    <source>
        <dbReference type="EMBL" id="PYE48691.1"/>
    </source>
</evidence>
<accession>A0A318SC63</accession>
<organism evidence="2 3">
    <name type="scientific">Deinococcus yavapaiensis KR-236</name>
    <dbReference type="NCBI Taxonomy" id="694435"/>
    <lineage>
        <taxon>Bacteria</taxon>
        <taxon>Thermotogati</taxon>
        <taxon>Deinococcota</taxon>
        <taxon>Deinococci</taxon>
        <taxon>Deinococcales</taxon>
        <taxon>Deinococcaceae</taxon>
        <taxon>Deinococcus</taxon>
    </lineage>
</organism>
<keyword evidence="3" id="KW-1185">Reference proteome</keyword>
<comment type="caution">
    <text evidence="2">The sequence shown here is derived from an EMBL/GenBank/DDBJ whole genome shotgun (WGS) entry which is preliminary data.</text>
</comment>
<proteinExistence type="predicted"/>
<dbReference type="EMBL" id="QJSX01000027">
    <property type="protein sequence ID" value="PYE48691.1"/>
    <property type="molecule type" value="Genomic_DNA"/>
</dbReference>
<feature type="transmembrane region" description="Helical" evidence="1">
    <location>
        <begin position="89"/>
        <end position="110"/>
    </location>
</feature>